<comment type="caution">
    <text evidence="4">The sequence shown here is derived from an EMBL/GenBank/DDBJ whole genome shotgun (WGS) entry which is preliminary data.</text>
</comment>
<evidence type="ECO:0000256" key="2">
    <source>
        <dbReference type="ARBA" id="ARBA00023172"/>
    </source>
</evidence>
<gene>
    <name evidence="4" type="ORF">QNJ86_13370</name>
</gene>
<name>A0ABT7DQG3_9ACTN</name>
<sequence length="193" mass="21380">MRFFYARCSTKDQNEARQVACAKELGIEDSCVFIDKASGKNADRPALQDMLSRLREGDEVYITELSRLGRNTRDLLDLMDEFERTGVQLVSKKEAIDTTTPAGKLVFNIFASVAEFQRQIILENAAEGRAAAREQGKPIGRPKVDQDALGLALHMFQFDPDKSVSEICSKTGIGRSTLYRAAEAQGVSRASKN</sequence>
<reference evidence="4 5" key="1">
    <citation type="submission" date="2023-05" db="EMBL/GenBank/DDBJ databases">
        <title>Gordonibacter KGMB12511T sp. nov., isolated from faeces of healthy Korean.</title>
        <authorList>
            <person name="Kim H.S."/>
            <person name="Kim J.-S."/>
            <person name="Suh M.K."/>
            <person name="Eom M.K."/>
            <person name="Do H.E."/>
            <person name="Lee J.-S."/>
        </authorList>
    </citation>
    <scope>NUCLEOTIDE SEQUENCE [LARGE SCALE GENOMIC DNA]</scope>
    <source>
        <strain evidence="4 5">KGMB12511</strain>
    </source>
</reference>
<dbReference type="SUPFAM" id="SSF53041">
    <property type="entry name" value="Resolvase-like"/>
    <property type="match status" value="1"/>
</dbReference>
<feature type="domain" description="Resolvase/invertase-type recombinase catalytic" evidence="3">
    <location>
        <begin position="1"/>
        <end position="136"/>
    </location>
</feature>
<organism evidence="4 5">
    <name type="scientific">Gordonibacter faecis</name>
    <dbReference type="NCBI Taxonomy" id="3047475"/>
    <lineage>
        <taxon>Bacteria</taxon>
        <taxon>Bacillati</taxon>
        <taxon>Actinomycetota</taxon>
        <taxon>Coriobacteriia</taxon>
        <taxon>Eggerthellales</taxon>
        <taxon>Eggerthellaceae</taxon>
        <taxon>Gordonibacter</taxon>
    </lineage>
</organism>
<dbReference type="PANTHER" id="PTHR30461">
    <property type="entry name" value="DNA-INVERTASE FROM LAMBDOID PROPHAGE"/>
    <property type="match status" value="1"/>
</dbReference>
<keyword evidence="5" id="KW-1185">Reference proteome</keyword>
<protein>
    <submittedName>
        <fullName evidence="4">Recombinase family protein</fullName>
    </submittedName>
</protein>
<dbReference type="PANTHER" id="PTHR30461:SF2">
    <property type="entry name" value="SERINE RECOMBINASE PINE-RELATED"/>
    <property type="match status" value="1"/>
</dbReference>
<dbReference type="PROSITE" id="PS51736">
    <property type="entry name" value="RECOMBINASES_3"/>
    <property type="match status" value="1"/>
</dbReference>
<dbReference type="Gene3D" id="3.40.50.1390">
    <property type="entry name" value="Resolvase, N-terminal catalytic domain"/>
    <property type="match status" value="1"/>
</dbReference>
<evidence type="ECO:0000313" key="4">
    <source>
        <dbReference type="EMBL" id="MDJ1651795.1"/>
    </source>
</evidence>
<evidence type="ECO:0000259" key="3">
    <source>
        <dbReference type="PROSITE" id="PS51736"/>
    </source>
</evidence>
<dbReference type="Proteomes" id="UP001232750">
    <property type="component" value="Unassembled WGS sequence"/>
</dbReference>
<dbReference type="InterPro" id="IPR006119">
    <property type="entry name" value="Resolv_N"/>
</dbReference>
<evidence type="ECO:0000313" key="5">
    <source>
        <dbReference type="Proteomes" id="UP001232750"/>
    </source>
</evidence>
<accession>A0ABT7DQG3</accession>
<evidence type="ECO:0000256" key="1">
    <source>
        <dbReference type="ARBA" id="ARBA00023125"/>
    </source>
</evidence>
<dbReference type="InterPro" id="IPR036162">
    <property type="entry name" value="Resolvase-like_N_sf"/>
</dbReference>
<dbReference type="RefSeq" id="WP_283833148.1">
    <property type="nucleotide sequence ID" value="NZ_JASJEU010000025.1"/>
</dbReference>
<dbReference type="CDD" id="cd03768">
    <property type="entry name" value="SR_ResInv"/>
    <property type="match status" value="1"/>
</dbReference>
<dbReference type="SMART" id="SM00857">
    <property type="entry name" value="Resolvase"/>
    <property type="match status" value="1"/>
</dbReference>
<proteinExistence type="predicted"/>
<dbReference type="InterPro" id="IPR050639">
    <property type="entry name" value="SSR_resolvase"/>
</dbReference>
<keyword evidence="2" id="KW-0233">DNA recombination</keyword>
<dbReference type="Pfam" id="PF00239">
    <property type="entry name" value="Resolvase"/>
    <property type="match status" value="1"/>
</dbReference>
<keyword evidence="1" id="KW-0238">DNA-binding</keyword>
<dbReference type="EMBL" id="JASJEU010000025">
    <property type="protein sequence ID" value="MDJ1651795.1"/>
    <property type="molecule type" value="Genomic_DNA"/>
</dbReference>